<protein>
    <submittedName>
        <fullName evidence="3">Protein hupE</fullName>
    </submittedName>
</protein>
<evidence type="ECO:0000256" key="1">
    <source>
        <dbReference type="SAM" id="Phobius"/>
    </source>
</evidence>
<sequence>MIKKTLTALVAMTPALALAHPGHGEHSLTSGFMHPLLGWDHLLAMVAVGMLMVANRDRSAWQLPLAFIGFMLLGAIAGIGGLALPGVEIGIVFSLLVLGMMLATGRSGHVMLATGLCALFGLFHGNAHGLELPANNSAISYIAGFLLATGLLHGAGWLTAARIKSTLIKGSGAIIVGAGLLAAF</sequence>
<feature type="transmembrane region" description="Helical" evidence="1">
    <location>
        <begin position="35"/>
        <end position="54"/>
    </location>
</feature>
<reference evidence="4" key="1">
    <citation type="journal article" date="2019" name="Int. J. Syst. Evol. Microbiol.">
        <title>The Global Catalogue of Microorganisms (GCM) 10K type strain sequencing project: providing services to taxonomists for standard genome sequencing and annotation.</title>
        <authorList>
            <consortium name="The Broad Institute Genomics Platform"/>
            <consortium name="The Broad Institute Genome Sequencing Center for Infectious Disease"/>
            <person name="Wu L."/>
            <person name="Ma J."/>
        </authorList>
    </citation>
    <scope>NUCLEOTIDE SEQUENCE [LARGE SCALE GENOMIC DNA]</scope>
    <source>
        <strain evidence="4">CGMCC 1.15923</strain>
    </source>
</reference>
<feature type="transmembrane region" description="Helical" evidence="1">
    <location>
        <begin position="110"/>
        <end position="127"/>
    </location>
</feature>
<feature type="transmembrane region" description="Helical" evidence="1">
    <location>
        <begin position="61"/>
        <end position="80"/>
    </location>
</feature>
<dbReference type="RefSeq" id="WP_188629554.1">
    <property type="nucleotide sequence ID" value="NZ_BMKE01000011.1"/>
</dbReference>
<evidence type="ECO:0000313" key="3">
    <source>
        <dbReference type="EMBL" id="GGB43222.1"/>
    </source>
</evidence>
<keyword evidence="1" id="KW-1133">Transmembrane helix</keyword>
<feature type="signal peptide" evidence="2">
    <location>
        <begin position="1"/>
        <end position="19"/>
    </location>
</feature>
<dbReference type="Proteomes" id="UP000646152">
    <property type="component" value="Unassembled WGS sequence"/>
</dbReference>
<dbReference type="InterPro" id="IPR007038">
    <property type="entry name" value="HupE_UreJ"/>
</dbReference>
<feature type="transmembrane region" description="Helical" evidence="1">
    <location>
        <begin position="139"/>
        <end position="160"/>
    </location>
</feature>
<name>A0ABQ1IKU0_9GAMM</name>
<dbReference type="Pfam" id="PF04955">
    <property type="entry name" value="HupE_UreJ"/>
    <property type="match status" value="1"/>
</dbReference>
<accession>A0ABQ1IKU0</accession>
<keyword evidence="4" id="KW-1185">Reference proteome</keyword>
<comment type="caution">
    <text evidence="3">The sequence shown here is derived from an EMBL/GenBank/DDBJ whole genome shotgun (WGS) entry which is preliminary data.</text>
</comment>
<evidence type="ECO:0000256" key="2">
    <source>
        <dbReference type="SAM" id="SignalP"/>
    </source>
</evidence>
<gene>
    <name evidence="3" type="ORF">GCM10011502_15650</name>
</gene>
<keyword evidence="2" id="KW-0732">Signal</keyword>
<keyword evidence="1" id="KW-0472">Membrane</keyword>
<evidence type="ECO:0000313" key="4">
    <source>
        <dbReference type="Proteomes" id="UP000646152"/>
    </source>
</evidence>
<keyword evidence="1" id="KW-0812">Transmembrane</keyword>
<feature type="chain" id="PRO_5045356329" evidence="2">
    <location>
        <begin position="20"/>
        <end position="184"/>
    </location>
</feature>
<proteinExistence type="predicted"/>
<organism evidence="3 4">
    <name type="scientific">Oceanisphaera marina</name>
    <dbReference type="NCBI Taxonomy" id="2017550"/>
    <lineage>
        <taxon>Bacteria</taxon>
        <taxon>Pseudomonadati</taxon>
        <taxon>Pseudomonadota</taxon>
        <taxon>Gammaproteobacteria</taxon>
        <taxon>Aeromonadales</taxon>
        <taxon>Aeromonadaceae</taxon>
        <taxon>Oceanisphaera</taxon>
    </lineage>
</organism>
<dbReference type="EMBL" id="BMKE01000011">
    <property type="protein sequence ID" value="GGB43222.1"/>
    <property type="molecule type" value="Genomic_DNA"/>
</dbReference>
<dbReference type="PIRSF" id="PIRSF016919">
    <property type="entry name" value="HupE_UreJ"/>
    <property type="match status" value="1"/>
</dbReference>